<dbReference type="EMBL" id="CAJNOL010001093">
    <property type="protein sequence ID" value="CAF1285776.1"/>
    <property type="molecule type" value="Genomic_DNA"/>
</dbReference>
<dbReference type="AlphaFoldDB" id="A0A815CL72"/>
<organism evidence="1 2">
    <name type="scientific">Rotaria sordida</name>
    <dbReference type="NCBI Taxonomy" id="392033"/>
    <lineage>
        <taxon>Eukaryota</taxon>
        <taxon>Metazoa</taxon>
        <taxon>Spiralia</taxon>
        <taxon>Gnathifera</taxon>
        <taxon>Rotifera</taxon>
        <taxon>Eurotatoria</taxon>
        <taxon>Bdelloidea</taxon>
        <taxon>Philodinida</taxon>
        <taxon>Philodinidae</taxon>
        <taxon>Rotaria</taxon>
    </lineage>
</organism>
<protein>
    <submittedName>
        <fullName evidence="1">Uncharacterized protein</fullName>
    </submittedName>
</protein>
<sequence>MKRKQRILLDKKISVQRFPHFFNRTIRTLKETHLKATEIRNFLFFFILPMVRNLIHYDTVAHLGLFVTGIRLLHGPRVFGDKTADVAHDLLTTFYHDHERQYEELKPSIVEPAGVFDETTIPVELVQMISSVHASICQCQVLNQCIKFYRRFRHKNQIIFHSLAYTKRQSSVSYFVKYNSLFGSIITFMSCNDKQYAIIKRYPIKKLFSDYFVSSPYYGRLMKPLDTFFFVLEKVSFQFDLVDVYSSLYMCVVIEEDDCLIVSPISVYHEHD</sequence>
<proteinExistence type="predicted"/>
<dbReference type="Proteomes" id="UP000663870">
    <property type="component" value="Unassembled WGS sequence"/>
</dbReference>
<keyword evidence="2" id="KW-1185">Reference proteome</keyword>
<accession>A0A815CL72</accession>
<gene>
    <name evidence="1" type="ORF">JXQ802_LOCUS28728</name>
</gene>
<comment type="caution">
    <text evidence="1">The sequence shown here is derived from an EMBL/GenBank/DDBJ whole genome shotgun (WGS) entry which is preliminary data.</text>
</comment>
<reference evidence="1" key="1">
    <citation type="submission" date="2021-02" db="EMBL/GenBank/DDBJ databases">
        <authorList>
            <person name="Nowell W R."/>
        </authorList>
    </citation>
    <scope>NUCLEOTIDE SEQUENCE</scope>
</reference>
<evidence type="ECO:0000313" key="2">
    <source>
        <dbReference type="Proteomes" id="UP000663870"/>
    </source>
</evidence>
<evidence type="ECO:0000313" key="1">
    <source>
        <dbReference type="EMBL" id="CAF1285776.1"/>
    </source>
</evidence>
<name>A0A815CL72_9BILA</name>